<name>A0ABV3KEI6_9MICC</name>
<evidence type="ECO:0000256" key="2">
    <source>
        <dbReference type="ARBA" id="ARBA00023186"/>
    </source>
</evidence>
<comment type="subcellular location">
    <subcellularLocation>
        <location evidence="3">Cytoplasm</location>
    </subcellularLocation>
</comment>
<sequence>MVEPSLSGVLGLMQLTDSALPTGAFSHSLGFETYMHAEQLEDRESFSAWLEMFVDQQLTHTDALAVRLVYAAEDFERVEDLDDLVTVQALPRQIREGGMTMGGRLLSIGARSYPGEWVQRYEQGVVEERLHGHQATVWGVLARELGVPEDTAVASHVYATVISLTQNAVRGIPLGQNTGQAVIRDAQHWVGRAVAVSRDLVAQGIAEEVLGAVAPGLEIAQMNHERQRARLFMS</sequence>
<keyword evidence="5" id="KW-1185">Reference proteome</keyword>
<evidence type="ECO:0000256" key="1">
    <source>
        <dbReference type="ARBA" id="ARBA00022988"/>
    </source>
</evidence>
<reference evidence="4 5" key="1">
    <citation type="submission" date="2024-06" db="EMBL/GenBank/DDBJ databases">
        <title>The Natural Products Discovery Center: Release of the First 8490 Sequenced Strains for Exploring Actinobacteria Biosynthetic Diversity.</title>
        <authorList>
            <person name="Kalkreuter E."/>
            <person name="Kautsar S.A."/>
            <person name="Yang D."/>
            <person name="Bader C.D."/>
            <person name="Teijaro C.N."/>
            <person name="Fluegel L."/>
            <person name="Davis C.M."/>
            <person name="Simpson J.R."/>
            <person name="Lauterbach L."/>
            <person name="Steele A.D."/>
            <person name="Gui C."/>
            <person name="Meng S."/>
            <person name="Li G."/>
            <person name="Viehrig K."/>
            <person name="Ye F."/>
            <person name="Su P."/>
            <person name="Kiefer A.F."/>
            <person name="Nichols A."/>
            <person name="Cepeda A.J."/>
            <person name="Yan W."/>
            <person name="Fan B."/>
            <person name="Jiang Y."/>
            <person name="Adhikari A."/>
            <person name="Zheng C.-J."/>
            <person name="Schuster L."/>
            <person name="Cowan T.M."/>
            <person name="Smanski M.J."/>
            <person name="Chevrette M.G."/>
            <person name="De Carvalho L.P.S."/>
            <person name="Shen B."/>
        </authorList>
    </citation>
    <scope>NUCLEOTIDE SEQUENCE [LARGE SCALE GENOMIC DNA]</scope>
    <source>
        <strain evidence="4 5">NPDC079179</strain>
    </source>
</reference>
<keyword evidence="3" id="KW-0963">Cytoplasm</keyword>
<dbReference type="Proteomes" id="UP001553031">
    <property type="component" value="Unassembled WGS sequence"/>
</dbReference>
<protein>
    <recommendedName>
        <fullName evidence="3">Urease accessory protein UreF</fullName>
    </recommendedName>
</protein>
<accession>A0ABV3KEI6</accession>
<dbReference type="InterPro" id="IPR038277">
    <property type="entry name" value="UreF_sf"/>
</dbReference>
<comment type="similarity">
    <text evidence="3">Belongs to the UreF family.</text>
</comment>
<keyword evidence="1 3" id="KW-0996">Nickel insertion</keyword>
<gene>
    <name evidence="3" type="primary">ureF</name>
    <name evidence="4" type="ORF">AB0O96_11540</name>
</gene>
<dbReference type="Pfam" id="PF01730">
    <property type="entry name" value="UreF"/>
    <property type="match status" value="1"/>
</dbReference>
<comment type="subunit">
    <text evidence="3">UreD, UreF and UreG form a complex that acts as a GTP-hydrolysis-dependent molecular chaperone, activating the urease apoprotein by helping to assemble the nickel containing metallocenter of UreC. The UreE protein probably delivers the nickel.</text>
</comment>
<organism evidence="4 5">
    <name type="scientific">Kocuria salsicia</name>
    <dbReference type="NCBI Taxonomy" id="664639"/>
    <lineage>
        <taxon>Bacteria</taxon>
        <taxon>Bacillati</taxon>
        <taxon>Actinomycetota</taxon>
        <taxon>Actinomycetes</taxon>
        <taxon>Micrococcales</taxon>
        <taxon>Micrococcaceae</taxon>
        <taxon>Kocuria</taxon>
    </lineage>
</organism>
<dbReference type="InterPro" id="IPR002639">
    <property type="entry name" value="UreF"/>
</dbReference>
<keyword evidence="2 3" id="KW-0143">Chaperone</keyword>
<evidence type="ECO:0000313" key="5">
    <source>
        <dbReference type="Proteomes" id="UP001553031"/>
    </source>
</evidence>
<comment type="caution">
    <text evidence="4">The sequence shown here is derived from an EMBL/GenBank/DDBJ whole genome shotgun (WGS) entry which is preliminary data.</text>
</comment>
<dbReference type="PIRSF" id="PIRSF009467">
    <property type="entry name" value="Ureas_acces_UreF"/>
    <property type="match status" value="1"/>
</dbReference>
<comment type="function">
    <text evidence="3">Required for maturation of urease via the functional incorporation of the urease nickel metallocenter.</text>
</comment>
<dbReference type="HAMAP" id="MF_01385">
    <property type="entry name" value="UreF"/>
    <property type="match status" value="1"/>
</dbReference>
<dbReference type="Gene3D" id="1.10.4190.10">
    <property type="entry name" value="Urease accessory protein UreF"/>
    <property type="match status" value="1"/>
</dbReference>
<dbReference type="PANTHER" id="PTHR33620:SF1">
    <property type="entry name" value="UREASE ACCESSORY PROTEIN F"/>
    <property type="match status" value="1"/>
</dbReference>
<proteinExistence type="inferred from homology"/>
<dbReference type="EMBL" id="JBFBLL010000009">
    <property type="protein sequence ID" value="MEV8158815.1"/>
    <property type="molecule type" value="Genomic_DNA"/>
</dbReference>
<dbReference type="RefSeq" id="WP_144943200.1">
    <property type="nucleotide sequence ID" value="NZ_JBFBLL010000009.1"/>
</dbReference>
<evidence type="ECO:0000256" key="3">
    <source>
        <dbReference type="HAMAP-Rule" id="MF_01385"/>
    </source>
</evidence>
<evidence type="ECO:0000313" key="4">
    <source>
        <dbReference type="EMBL" id="MEV8158815.1"/>
    </source>
</evidence>
<dbReference type="PANTHER" id="PTHR33620">
    <property type="entry name" value="UREASE ACCESSORY PROTEIN F"/>
    <property type="match status" value="1"/>
</dbReference>